<dbReference type="NCBIfam" id="TIGR03666">
    <property type="entry name" value="Rv2061_F420"/>
    <property type="match status" value="1"/>
</dbReference>
<accession>A0ABN2FU13</accession>
<keyword evidence="1" id="KW-0560">Oxidoreductase</keyword>
<evidence type="ECO:0008006" key="4">
    <source>
        <dbReference type="Google" id="ProtNLM"/>
    </source>
</evidence>
<name>A0ABN2FU13_9ACTN</name>
<dbReference type="RefSeq" id="WP_344306923.1">
    <property type="nucleotide sequence ID" value="NZ_BAAANY010000002.1"/>
</dbReference>
<dbReference type="EMBL" id="BAAANY010000002">
    <property type="protein sequence ID" value="GAA1659618.1"/>
    <property type="molecule type" value="Genomic_DNA"/>
</dbReference>
<keyword evidence="3" id="KW-1185">Reference proteome</keyword>
<dbReference type="Proteomes" id="UP001500618">
    <property type="component" value="Unassembled WGS sequence"/>
</dbReference>
<dbReference type="SUPFAM" id="SSF50475">
    <property type="entry name" value="FMN-binding split barrel"/>
    <property type="match status" value="1"/>
</dbReference>
<dbReference type="Gene3D" id="2.30.110.10">
    <property type="entry name" value="Electron Transport, Fmn-binding Protein, Chain A"/>
    <property type="match status" value="1"/>
</dbReference>
<evidence type="ECO:0000313" key="3">
    <source>
        <dbReference type="Proteomes" id="UP001500618"/>
    </source>
</evidence>
<comment type="caution">
    <text evidence="2">The sequence shown here is derived from an EMBL/GenBank/DDBJ whole genome shotgun (WGS) entry which is preliminary data.</text>
</comment>
<dbReference type="InterPro" id="IPR019965">
    <property type="entry name" value="PPOX_F420-dep_Rv2061_put"/>
</dbReference>
<sequence length="161" mass="17587">MAVRAGSGYRYERVGKALVGMLQRLGHPAAGTVTTAEVRPWDVRTLRRHRYCLLVTYRADGTAVPTPVWFGAAGDRVYVETGIDAYKTRRIRREPAVLVAPCTSRGRPTGPPMAGVARVLDLAEGAAVERIIQANNGLVRRLYTSLLDGPDTIAYLEIGPR</sequence>
<dbReference type="PANTHER" id="PTHR35176">
    <property type="entry name" value="HEME OXYGENASE HI_0854-RELATED"/>
    <property type="match status" value="1"/>
</dbReference>
<proteinExistence type="predicted"/>
<dbReference type="PANTHER" id="PTHR35176:SF11">
    <property type="entry name" value="PYRIDOXAMINE 5'-PHOSPHATE OXIDASE FAMILY PROTEIN"/>
    <property type="match status" value="1"/>
</dbReference>
<protein>
    <recommendedName>
        <fullName evidence="4">PPOX class F420-dependent oxidoreductase</fullName>
    </recommendedName>
</protein>
<reference evidence="2 3" key="1">
    <citation type="journal article" date="2019" name="Int. J. Syst. Evol. Microbiol.">
        <title>The Global Catalogue of Microorganisms (GCM) 10K type strain sequencing project: providing services to taxonomists for standard genome sequencing and annotation.</title>
        <authorList>
            <consortium name="The Broad Institute Genomics Platform"/>
            <consortium name="The Broad Institute Genome Sequencing Center for Infectious Disease"/>
            <person name="Wu L."/>
            <person name="Ma J."/>
        </authorList>
    </citation>
    <scope>NUCLEOTIDE SEQUENCE [LARGE SCALE GENOMIC DNA]</scope>
    <source>
        <strain evidence="2 3">JCM 14718</strain>
    </source>
</reference>
<dbReference type="InterPro" id="IPR052019">
    <property type="entry name" value="F420H2_bilvrd_red/Heme_oxyg"/>
</dbReference>
<gene>
    <name evidence="2" type="ORF">GCM10009765_06220</name>
</gene>
<organism evidence="2 3">
    <name type="scientific">Fodinicola feengrottensis</name>
    <dbReference type="NCBI Taxonomy" id="435914"/>
    <lineage>
        <taxon>Bacteria</taxon>
        <taxon>Bacillati</taxon>
        <taxon>Actinomycetota</taxon>
        <taxon>Actinomycetes</taxon>
        <taxon>Mycobacteriales</taxon>
        <taxon>Fodinicola</taxon>
    </lineage>
</organism>
<evidence type="ECO:0000256" key="1">
    <source>
        <dbReference type="ARBA" id="ARBA00023002"/>
    </source>
</evidence>
<dbReference type="InterPro" id="IPR012349">
    <property type="entry name" value="Split_barrel_FMN-bd"/>
</dbReference>
<evidence type="ECO:0000313" key="2">
    <source>
        <dbReference type="EMBL" id="GAA1659618.1"/>
    </source>
</evidence>